<evidence type="ECO:0000313" key="10">
    <source>
        <dbReference type="EnsemblMetazoa" id="AALFPA23_000825.P38298"/>
    </source>
</evidence>
<keyword evidence="11" id="KW-1185">Reference proteome</keyword>
<dbReference type="Proteomes" id="UP000069940">
    <property type="component" value="Unassembled WGS sequence"/>
</dbReference>
<evidence type="ECO:0000256" key="8">
    <source>
        <dbReference type="RuleBase" id="RU003732"/>
    </source>
</evidence>
<feature type="transmembrane region" description="Helical" evidence="9">
    <location>
        <begin position="12"/>
        <end position="29"/>
    </location>
</feature>
<reference evidence="10" key="2">
    <citation type="submission" date="2025-05" db="UniProtKB">
        <authorList>
            <consortium name="EnsemblMetazoa"/>
        </authorList>
    </citation>
    <scope>IDENTIFICATION</scope>
    <source>
        <strain evidence="10">Foshan</strain>
    </source>
</reference>
<dbReference type="RefSeq" id="XP_062705524.1">
    <property type="nucleotide sequence ID" value="XM_062849540.1"/>
</dbReference>
<comment type="subcellular location">
    <subcellularLocation>
        <location evidence="1">Membrane</location>
        <topology evidence="1">Multi-pass membrane protein</topology>
    </subcellularLocation>
</comment>
<evidence type="ECO:0000256" key="1">
    <source>
        <dbReference type="ARBA" id="ARBA00004141"/>
    </source>
</evidence>
<evidence type="ECO:0000256" key="4">
    <source>
        <dbReference type="ARBA" id="ARBA00022692"/>
    </source>
</evidence>
<dbReference type="SUPFAM" id="SSF161070">
    <property type="entry name" value="SNF-like"/>
    <property type="match status" value="1"/>
</dbReference>
<accession>A0ABM1XLU4</accession>
<keyword evidence="5 8" id="KW-0769">Symport</keyword>
<dbReference type="PRINTS" id="PR00176">
    <property type="entry name" value="NANEUSMPORT"/>
</dbReference>
<dbReference type="EnsemblMetazoa" id="AALFPA23_000825.R38298">
    <property type="protein sequence ID" value="AALFPA23_000825.P38298"/>
    <property type="gene ID" value="AALFPA23_000825"/>
</dbReference>
<dbReference type="PROSITE" id="PS00610">
    <property type="entry name" value="NA_NEUROTRAN_SYMP_1"/>
    <property type="match status" value="1"/>
</dbReference>
<comment type="similarity">
    <text evidence="2 8">Belongs to the sodium:neurotransmitter symporter (SNF) (TC 2.A.22) family.</text>
</comment>
<keyword evidence="6 9" id="KW-1133">Transmembrane helix</keyword>
<feature type="transmembrane region" description="Helical" evidence="9">
    <location>
        <begin position="83"/>
        <end position="110"/>
    </location>
</feature>
<evidence type="ECO:0000256" key="6">
    <source>
        <dbReference type="ARBA" id="ARBA00022989"/>
    </source>
</evidence>
<reference evidence="11" key="1">
    <citation type="journal article" date="2015" name="Proc. Natl. Acad. Sci. U.S.A.">
        <title>Genome sequence of the Asian Tiger mosquito, Aedes albopictus, reveals insights into its biology, genetics, and evolution.</title>
        <authorList>
            <person name="Chen X.G."/>
            <person name="Jiang X."/>
            <person name="Gu J."/>
            <person name="Xu M."/>
            <person name="Wu Y."/>
            <person name="Deng Y."/>
            <person name="Zhang C."/>
            <person name="Bonizzoni M."/>
            <person name="Dermauw W."/>
            <person name="Vontas J."/>
            <person name="Armbruster P."/>
            <person name="Huang X."/>
            <person name="Yang Y."/>
            <person name="Zhang H."/>
            <person name="He W."/>
            <person name="Peng H."/>
            <person name="Liu Y."/>
            <person name="Wu K."/>
            <person name="Chen J."/>
            <person name="Lirakis M."/>
            <person name="Topalis P."/>
            <person name="Van Leeuwen T."/>
            <person name="Hall A.B."/>
            <person name="Jiang X."/>
            <person name="Thorpe C."/>
            <person name="Mueller R.L."/>
            <person name="Sun C."/>
            <person name="Waterhouse R.M."/>
            <person name="Yan G."/>
            <person name="Tu Z.J."/>
            <person name="Fang X."/>
            <person name="James A.A."/>
        </authorList>
    </citation>
    <scope>NUCLEOTIDE SEQUENCE [LARGE SCALE GENOMIC DNA]</scope>
    <source>
        <strain evidence="11">Foshan</strain>
    </source>
</reference>
<proteinExistence type="inferred from homology"/>
<dbReference type="PANTHER" id="PTHR11616:SF241">
    <property type="entry name" value="SODIUM- AND CHLORIDE-DEPENDENT GLYCINE TRANSPORTER 2"/>
    <property type="match status" value="1"/>
</dbReference>
<dbReference type="PROSITE" id="PS50267">
    <property type="entry name" value="NA_NEUROTRAN_SYMP_3"/>
    <property type="match status" value="1"/>
</dbReference>
<feature type="transmembrane region" description="Helical" evidence="9">
    <location>
        <begin position="41"/>
        <end position="62"/>
    </location>
</feature>
<keyword evidence="7 9" id="KW-0472">Membrane</keyword>
<sequence>MRGSWASKTEFILSCLGYAIGIGNVWRFPYLCYRNGGGAFLIPYLIMLVFCGIPLFFLEVSLGQFSGRGCVTVFQIAPLLKGAGLAIVLCNFVCVSYCNVIMAYSLLFLWNSLRSRLPWMNCGNKWNTERCLELGGQGSLIMNASARWRTSADEFFQY</sequence>
<evidence type="ECO:0000256" key="3">
    <source>
        <dbReference type="ARBA" id="ARBA00022448"/>
    </source>
</evidence>
<evidence type="ECO:0000313" key="11">
    <source>
        <dbReference type="Proteomes" id="UP000069940"/>
    </source>
</evidence>
<keyword evidence="4 8" id="KW-0812">Transmembrane</keyword>
<organism evidence="10 11">
    <name type="scientific">Aedes albopictus</name>
    <name type="common">Asian tiger mosquito</name>
    <name type="synonym">Stegomyia albopicta</name>
    <dbReference type="NCBI Taxonomy" id="7160"/>
    <lineage>
        <taxon>Eukaryota</taxon>
        <taxon>Metazoa</taxon>
        <taxon>Ecdysozoa</taxon>
        <taxon>Arthropoda</taxon>
        <taxon>Hexapoda</taxon>
        <taxon>Insecta</taxon>
        <taxon>Pterygota</taxon>
        <taxon>Neoptera</taxon>
        <taxon>Endopterygota</taxon>
        <taxon>Diptera</taxon>
        <taxon>Nematocera</taxon>
        <taxon>Culicoidea</taxon>
        <taxon>Culicidae</taxon>
        <taxon>Culicinae</taxon>
        <taxon>Aedini</taxon>
        <taxon>Aedes</taxon>
        <taxon>Stegomyia</taxon>
    </lineage>
</organism>
<evidence type="ECO:0000256" key="5">
    <source>
        <dbReference type="ARBA" id="ARBA00022847"/>
    </source>
</evidence>
<dbReference type="InterPro" id="IPR000175">
    <property type="entry name" value="Na/ntran_symport"/>
</dbReference>
<dbReference type="Pfam" id="PF00209">
    <property type="entry name" value="SNF"/>
    <property type="match status" value="1"/>
</dbReference>
<name>A0ABM1XLU4_AEDAL</name>
<evidence type="ECO:0000256" key="7">
    <source>
        <dbReference type="ARBA" id="ARBA00023136"/>
    </source>
</evidence>
<protein>
    <recommendedName>
        <fullName evidence="8">Transporter</fullName>
    </recommendedName>
</protein>
<keyword evidence="3 8" id="KW-0813">Transport</keyword>
<dbReference type="InterPro" id="IPR037272">
    <property type="entry name" value="SNS_sf"/>
</dbReference>
<evidence type="ECO:0000256" key="2">
    <source>
        <dbReference type="ARBA" id="ARBA00006459"/>
    </source>
</evidence>
<dbReference type="GeneID" id="115265529"/>
<dbReference type="PANTHER" id="PTHR11616">
    <property type="entry name" value="SODIUM/CHLORIDE DEPENDENT TRANSPORTER"/>
    <property type="match status" value="1"/>
</dbReference>
<evidence type="ECO:0000256" key="9">
    <source>
        <dbReference type="SAM" id="Phobius"/>
    </source>
</evidence>